<accession>M4SLB8</accession>
<keyword evidence="4" id="KW-1185">Reference proteome</keyword>
<evidence type="ECO:0000313" key="4">
    <source>
        <dbReference type="Proteomes" id="UP000203074"/>
    </source>
</evidence>
<reference evidence="3" key="3">
    <citation type="submission" date="2013-03" db="EMBL/GenBank/DDBJ databases">
        <title>The Cellulophaga phages: a novel, diverse, and globally ubiquitous model system.</title>
        <authorList>
            <person name="Holmfeldt K."/>
            <person name="Solonenko N."/>
            <person name="Shah M."/>
            <person name="Corrier K."/>
            <person name="Riemann L."/>
            <person name="VerBerkmoes N.C."/>
            <person name="Sullivan M.B."/>
        </authorList>
    </citation>
    <scope>NUCLEOTIDE SEQUENCE [LARGE SCALE GENOMIC DNA]</scope>
</reference>
<evidence type="ECO:0000313" key="1">
    <source>
        <dbReference type="EMBL" id="AGH56783.1"/>
    </source>
</evidence>
<reference evidence="2 3" key="2">
    <citation type="journal article" date="2013" name="Proc. Natl. Acad. Sci. U.S.A.">
        <title>Twelve previously unknown phage genera are ubiquitous in global oceans.</title>
        <authorList>
            <person name="Holmfeldt K."/>
            <person name="Solonenko N."/>
            <person name="Shah M."/>
            <person name="Corrier K."/>
            <person name="Riemann L."/>
            <person name="Verberkmoes N.C."/>
            <person name="Sullivan M.B."/>
        </authorList>
    </citation>
    <scope>NUCLEOTIDE SEQUENCE [LARGE SCALE GENOMIC DNA]</scope>
    <source>
        <strain evidence="2">PhiST</strain>
    </source>
</reference>
<dbReference type="Proteomes" id="UP000203074">
    <property type="component" value="Segment"/>
</dbReference>
<evidence type="ECO:0000313" key="2">
    <source>
        <dbReference type="EMBL" id="AGO47161.1"/>
    </source>
</evidence>
<dbReference type="EMBL" id="HQ634192">
    <property type="protein sequence ID" value="AGH56783.1"/>
    <property type="molecule type" value="Genomic_DNA"/>
</dbReference>
<proteinExistence type="predicted"/>
<evidence type="ECO:0000313" key="3">
    <source>
        <dbReference type="Proteomes" id="UP000014729"/>
    </source>
</evidence>
<dbReference type="EMBL" id="KC821604">
    <property type="protein sequence ID" value="AGO47161.1"/>
    <property type="molecule type" value="Genomic_DNA"/>
</dbReference>
<dbReference type="RefSeq" id="YP_007673466.1">
    <property type="nucleotide sequence ID" value="NC_020842.1"/>
</dbReference>
<dbReference type="KEGG" id="vg:15009983"/>
<dbReference type="GeneID" id="15009983"/>
<dbReference type="Proteomes" id="UP000014729">
    <property type="component" value="Segment"/>
</dbReference>
<reference evidence="1 4" key="1">
    <citation type="submission" date="2010-11" db="EMBL/GenBank/DDBJ databases">
        <title>The Genome Sequence of Cellulophaga phage phiST.</title>
        <authorList>
            <consortium name="The Broad Institute Genome Sequencing Platform"/>
            <person name="Henn M.R."/>
            <person name="Reimann L."/>
            <person name="Holmfelt K."/>
            <person name="Levin J."/>
            <person name="Malboeuf C."/>
            <person name="Casali M."/>
            <person name="Russ C."/>
            <person name="Lennon N."/>
            <person name="Chapman S.B."/>
            <person name="Erlich R."/>
            <person name="Young S.K."/>
            <person name="Yandava C."/>
            <person name="Zeng Q."/>
            <person name="Alvarado L."/>
            <person name="Anderson S."/>
            <person name="Berlin A."/>
            <person name="Chen Z."/>
            <person name="Freedman E."/>
            <person name="Gellesch M."/>
            <person name="Goldberg J."/>
            <person name="Green L."/>
            <person name="Griggs A."/>
            <person name="Gujja S."/>
            <person name="Heilman E.R."/>
            <person name="Heiman D."/>
            <person name="Hollinger A."/>
            <person name="Howarth C."/>
            <person name="Larson L."/>
            <person name="Mehta T."/>
            <person name="Pearson M."/>
            <person name="Roberts A."/>
            <person name="Ryan E."/>
            <person name="Saif S."/>
            <person name="Shea T."/>
            <person name="Shenoy N."/>
            <person name="Sisk P."/>
            <person name="Stolte C."/>
            <person name="Sykes S."/>
            <person name="White J."/>
            <person name="Haas B."/>
            <person name="Nusbaum C."/>
            <person name="Birren B."/>
        </authorList>
    </citation>
    <scope>NUCLEOTIDE SEQUENCE [LARGE SCALE GENOMIC DNA]</scope>
    <source>
        <strain evidence="4">phiST</strain>
        <strain evidence="1">PhiST</strain>
    </source>
</reference>
<gene>
    <name evidence="1" type="ORF">CGPG_00085</name>
    <name evidence="2" type="ORF">PhiST_gp022</name>
</gene>
<organism evidence="1 4">
    <name type="scientific">Cellulophaga phage phiST</name>
    <dbReference type="NCBI Taxonomy" id="756282"/>
    <lineage>
        <taxon>Viruses</taxon>
        <taxon>Duplodnaviria</taxon>
        <taxon>Heunggongvirae</taxon>
        <taxon>Uroviricota</taxon>
        <taxon>Caudoviricetes</taxon>
        <taxon>Cbastvirus</taxon>
        <taxon>Cbastvirus ST</taxon>
    </lineage>
</organism>
<sequence length="350" mass="39656">MARVNYLFQDKNDYALQDKNILLFSKGADINFTIGDEIFSSDTKYCYLFEPLLISITGNRSSSFSIDLEIKRTETGAVVAVLEDYVYVETHLKSESTIDLMKIVRQHTNSNIFNINNINDITWKTIVCEYKYFFRIRTDGSASPIIISVLPIFGGRSYQDFTIQEINQQSKLKMVDVLDEDIYSLWKNVPHIETILKDPTAFDSTPTINITTPQLGKSLCGGCLIWKSFLGGWSTWSFDIAKRSSDHSYLGSIQSDQFESVNGYKATMVDYSQIQTIDSIELISSKVTKKQALILNELNQSPAIYYKKNNDDRLELVKLTSTSIPIDSINSGGEVKINVKSLLIQKQTTL</sequence>
<protein>
    <submittedName>
        <fullName evidence="2">Structural protein</fullName>
    </submittedName>
</protein>
<name>M4SLB8_9CAUD</name>